<dbReference type="AlphaFoldDB" id="A0A0C3ALH2"/>
<dbReference type="Pfam" id="PF06978">
    <property type="entry name" value="POP1_N"/>
    <property type="match status" value="1"/>
</dbReference>
<reference evidence="8 9" key="1">
    <citation type="submission" date="2014-04" db="EMBL/GenBank/DDBJ databases">
        <authorList>
            <consortium name="DOE Joint Genome Institute"/>
            <person name="Kuo A."/>
            <person name="Kohler A."/>
            <person name="Nagy L.G."/>
            <person name="Floudas D."/>
            <person name="Copeland A."/>
            <person name="Barry K.W."/>
            <person name="Cichocki N."/>
            <person name="Veneault-Fourrey C."/>
            <person name="LaButti K."/>
            <person name="Lindquist E.A."/>
            <person name="Lipzen A."/>
            <person name="Lundell T."/>
            <person name="Morin E."/>
            <person name="Murat C."/>
            <person name="Sun H."/>
            <person name="Tunlid A."/>
            <person name="Henrissat B."/>
            <person name="Grigoriev I.V."/>
            <person name="Hibbett D.S."/>
            <person name="Martin F."/>
            <person name="Nordberg H.P."/>
            <person name="Cantor M.N."/>
            <person name="Hua S.X."/>
        </authorList>
    </citation>
    <scope>NUCLEOTIDE SEQUENCE [LARGE SCALE GENOMIC DNA]</scope>
    <source>
        <strain evidence="8 9">Foug A</strain>
    </source>
</reference>
<sequence>MPPKRKGDEPGVPSARERKKLRLADARMIAVQPVASGSSERQGHQQTNHPNPVAGPSKTVMSLDTLQGLPATIDVERFTEARAYEIHAMQKAIKSAGESSTHRAWQTLPRHLRRRAASHNVRRVPLRVREKARAEMDPVKRKTHKTLPKRGKAKQITRTEALLKRQHDKTWLETHIWHAKRAKMENLWGYRLAVTPTEKAFRPSHRASIHGSILHDASYYATIELKGPEGLLQSVLESCCDPQSSGIKQCMLGSRVCDTHIYEHGCWPLGLIGPITIIWQPSPQLSTPVAIEGPTTESQNNHMGKGKQNPGKMEPTADFSCQQRVIWIRVHPAVFDEVFEVLKNSASHALQTSKEKNPDLASQIEMADLRGSINAFEIMGPKSSQVIKGALSPVGSEDRADFNKFWASLSDLQTAGNIPRRMVIGFKVHDPRLKFPPKNAKPSFPDMTNPPATPSSSLIFPSSIIAQTEIWDEAKREVLKKPKYKKKDLDERRSKILIPGTKLNPLRQDDRIPVMLIQRSLESPPASFDGGQGIHGWTLLFPAGWSMALLSSLIYTGTRFAGQRERRKQYFEAAAPGFPIDYPTSRACEVASEQRAESERARWERTPPAKRASWEKLGTRSPWRADWGVVLGLETPVAVAATAEGLVTTQRENGQDTATVQGDAPSVRHPWLLRGPKVPSILADPFTPPYEFLVQINKLRNKYRMPPLDKDVPTDDLWQTALVMTRAKMAGRGAPSDLANIYKMNDIEARKWLRAINKRGSDPHGNVDEPMEHELAEVKAEQEDIIGYVTTGDLSLSRGEGFALGAIPVVQYVALRKQALRLAQPTVIVKIRNREATTSRMAYLELLDA</sequence>
<dbReference type="Pfam" id="PF22770">
    <property type="entry name" value="POP1_C"/>
    <property type="match status" value="1"/>
</dbReference>
<evidence type="ECO:0000256" key="4">
    <source>
        <dbReference type="SAM" id="MobiDB-lite"/>
    </source>
</evidence>
<dbReference type="InParanoid" id="A0A0C3ALH2"/>
<accession>A0A0C3ALH2</accession>
<dbReference type="InterPro" id="IPR055079">
    <property type="entry name" value="POP1_C"/>
</dbReference>
<dbReference type="GO" id="GO:0001682">
    <property type="term" value="P:tRNA 5'-leader removal"/>
    <property type="evidence" value="ECO:0007669"/>
    <property type="project" value="InterPro"/>
</dbReference>
<dbReference type="InterPro" id="IPR009723">
    <property type="entry name" value="Pop1_N"/>
</dbReference>
<dbReference type="STRING" id="1036808.A0A0C3ALH2"/>
<evidence type="ECO:0000259" key="5">
    <source>
        <dbReference type="Pfam" id="PF06978"/>
    </source>
</evidence>
<dbReference type="EMBL" id="KN822020">
    <property type="protein sequence ID" value="KIM65797.1"/>
    <property type="molecule type" value="Genomic_DNA"/>
</dbReference>
<keyword evidence="3" id="KW-0539">Nucleus</keyword>
<keyword evidence="2" id="KW-0819">tRNA processing</keyword>
<evidence type="ECO:0000256" key="3">
    <source>
        <dbReference type="ARBA" id="ARBA00023242"/>
    </source>
</evidence>
<keyword evidence="9" id="KW-1185">Reference proteome</keyword>
<feature type="domain" description="Pop1 N-terminal" evidence="5">
    <location>
        <begin position="143"/>
        <end position="227"/>
    </location>
</feature>
<evidence type="ECO:0000313" key="8">
    <source>
        <dbReference type="EMBL" id="KIM65797.1"/>
    </source>
</evidence>
<dbReference type="OrthoDB" id="442863at2759"/>
<evidence type="ECO:0000259" key="6">
    <source>
        <dbReference type="Pfam" id="PF08170"/>
    </source>
</evidence>
<dbReference type="InterPro" id="IPR039182">
    <property type="entry name" value="Pop1"/>
</dbReference>
<evidence type="ECO:0000259" key="7">
    <source>
        <dbReference type="Pfam" id="PF22770"/>
    </source>
</evidence>
<feature type="compositionally biased region" description="Polar residues" evidence="4">
    <location>
        <begin position="35"/>
        <end position="50"/>
    </location>
</feature>
<comment type="subcellular location">
    <subcellularLocation>
        <location evidence="1">Nucleus</location>
    </subcellularLocation>
</comment>
<feature type="region of interest" description="Disordered" evidence="4">
    <location>
        <begin position="133"/>
        <end position="155"/>
    </location>
</feature>
<dbReference type="GO" id="GO:0000172">
    <property type="term" value="C:ribonuclease MRP complex"/>
    <property type="evidence" value="ECO:0007669"/>
    <property type="project" value="InterPro"/>
</dbReference>
<dbReference type="Pfam" id="PF08170">
    <property type="entry name" value="POPLD"/>
    <property type="match status" value="1"/>
</dbReference>
<dbReference type="PANTHER" id="PTHR22731">
    <property type="entry name" value="RIBONUCLEASES P/MRP PROTEIN SUBUNIT POP1"/>
    <property type="match status" value="1"/>
</dbReference>
<gene>
    <name evidence="8" type="ORF">SCLCIDRAFT_1211783</name>
</gene>
<feature type="domain" description="POPLD" evidence="6">
    <location>
        <begin position="536"/>
        <end position="627"/>
    </location>
</feature>
<protein>
    <recommendedName>
        <fullName evidence="10">Pop1 N-terminal domain-containing protein</fullName>
    </recommendedName>
</protein>
<dbReference type="InterPro" id="IPR012590">
    <property type="entry name" value="POPLD_dom"/>
</dbReference>
<dbReference type="Proteomes" id="UP000053989">
    <property type="component" value="Unassembled WGS sequence"/>
</dbReference>
<evidence type="ECO:0000256" key="2">
    <source>
        <dbReference type="ARBA" id="ARBA00022694"/>
    </source>
</evidence>
<dbReference type="GO" id="GO:0005655">
    <property type="term" value="C:nucleolar ribonuclease P complex"/>
    <property type="evidence" value="ECO:0007669"/>
    <property type="project" value="InterPro"/>
</dbReference>
<feature type="region of interest" description="Disordered" evidence="4">
    <location>
        <begin position="1"/>
        <end position="59"/>
    </location>
</feature>
<dbReference type="HOGENOM" id="CLU_007205_2_0_1"/>
<evidence type="ECO:0008006" key="10">
    <source>
        <dbReference type="Google" id="ProtNLM"/>
    </source>
</evidence>
<reference evidence="9" key="2">
    <citation type="submission" date="2015-01" db="EMBL/GenBank/DDBJ databases">
        <title>Evolutionary Origins and Diversification of the Mycorrhizal Mutualists.</title>
        <authorList>
            <consortium name="DOE Joint Genome Institute"/>
            <consortium name="Mycorrhizal Genomics Consortium"/>
            <person name="Kohler A."/>
            <person name="Kuo A."/>
            <person name="Nagy L.G."/>
            <person name="Floudas D."/>
            <person name="Copeland A."/>
            <person name="Barry K.W."/>
            <person name="Cichocki N."/>
            <person name="Veneault-Fourrey C."/>
            <person name="LaButti K."/>
            <person name="Lindquist E.A."/>
            <person name="Lipzen A."/>
            <person name="Lundell T."/>
            <person name="Morin E."/>
            <person name="Murat C."/>
            <person name="Riley R."/>
            <person name="Ohm R."/>
            <person name="Sun H."/>
            <person name="Tunlid A."/>
            <person name="Henrissat B."/>
            <person name="Grigoriev I.V."/>
            <person name="Hibbett D.S."/>
            <person name="Martin F."/>
        </authorList>
    </citation>
    <scope>NUCLEOTIDE SEQUENCE [LARGE SCALE GENOMIC DNA]</scope>
    <source>
        <strain evidence="9">Foug A</strain>
    </source>
</reference>
<organism evidence="8 9">
    <name type="scientific">Scleroderma citrinum Foug A</name>
    <dbReference type="NCBI Taxonomy" id="1036808"/>
    <lineage>
        <taxon>Eukaryota</taxon>
        <taxon>Fungi</taxon>
        <taxon>Dikarya</taxon>
        <taxon>Basidiomycota</taxon>
        <taxon>Agaricomycotina</taxon>
        <taxon>Agaricomycetes</taxon>
        <taxon>Agaricomycetidae</taxon>
        <taxon>Boletales</taxon>
        <taxon>Sclerodermatineae</taxon>
        <taxon>Sclerodermataceae</taxon>
        <taxon>Scleroderma</taxon>
    </lineage>
</organism>
<feature type="domain" description="POP1 C-terminal" evidence="7">
    <location>
        <begin position="771"/>
        <end position="846"/>
    </location>
</feature>
<dbReference type="FunCoup" id="A0A0C3ALH2">
    <property type="interactions" value="452"/>
</dbReference>
<proteinExistence type="predicted"/>
<evidence type="ECO:0000313" key="9">
    <source>
        <dbReference type="Proteomes" id="UP000053989"/>
    </source>
</evidence>
<evidence type="ECO:0000256" key="1">
    <source>
        <dbReference type="ARBA" id="ARBA00004123"/>
    </source>
</evidence>
<dbReference type="PANTHER" id="PTHR22731:SF3">
    <property type="entry name" value="RIBONUCLEASES P_MRP PROTEIN SUBUNIT POP1"/>
    <property type="match status" value="1"/>
</dbReference>
<feature type="compositionally biased region" description="Basic residues" evidence="4">
    <location>
        <begin position="141"/>
        <end position="155"/>
    </location>
</feature>
<feature type="region of interest" description="Disordered" evidence="4">
    <location>
        <begin position="293"/>
        <end position="314"/>
    </location>
</feature>
<name>A0A0C3ALH2_9AGAM</name>